<organism evidence="8 9">
    <name type="scientific">Paenibacillus taihuensis</name>
    <dbReference type="NCBI Taxonomy" id="1156355"/>
    <lineage>
        <taxon>Bacteria</taxon>
        <taxon>Bacillati</taxon>
        <taxon>Bacillota</taxon>
        <taxon>Bacilli</taxon>
        <taxon>Bacillales</taxon>
        <taxon>Paenibacillaceae</taxon>
        <taxon>Paenibacillus</taxon>
    </lineage>
</organism>
<dbReference type="PANTHER" id="PTHR43214:SF40">
    <property type="entry name" value="TRANSCRIPTIONAL REGULATORY PROTEIN LNRK"/>
    <property type="match status" value="1"/>
</dbReference>
<evidence type="ECO:0000313" key="9">
    <source>
        <dbReference type="Proteomes" id="UP000256304"/>
    </source>
</evidence>
<dbReference type="PROSITE" id="PS50043">
    <property type="entry name" value="HTH_LUXR_2"/>
    <property type="match status" value="1"/>
</dbReference>
<dbReference type="GO" id="GO:0000160">
    <property type="term" value="P:phosphorelay signal transduction system"/>
    <property type="evidence" value="ECO:0007669"/>
    <property type="project" value="InterPro"/>
</dbReference>
<dbReference type="PANTHER" id="PTHR43214">
    <property type="entry name" value="TWO-COMPONENT RESPONSE REGULATOR"/>
    <property type="match status" value="1"/>
</dbReference>
<dbReference type="Pfam" id="PF00196">
    <property type="entry name" value="GerE"/>
    <property type="match status" value="1"/>
</dbReference>
<dbReference type="GO" id="GO:0006355">
    <property type="term" value="P:regulation of DNA-templated transcription"/>
    <property type="evidence" value="ECO:0007669"/>
    <property type="project" value="InterPro"/>
</dbReference>
<evidence type="ECO:0000256" key="2">
    <source>
        <dbReference type="ARBA" id="ARBA00023015"/>
    </source>
</evidence>
<dbReference type="SUPFAM" id="SSF46894">
    <property type="entry name" value="C-terminal effector domain of the bipartite response regulators"/>
    <property type="match status" value="1"/>
</dbReference>
<feature type="modified residue" description="4-aspartylphosphate" evidence="5">
    <location>
        <position position="53"/>
    </location>
</feature>
<feature type="domain" description="HTH luxR-type" evidence="6">
    <location>
        <begin position="157"/>
        <end position="222"/>
    </location>
</feature>
<accession>A0A3D9R0P3</accession>
<dbReference type="InterPro" id="IPR000792">
    <property type="entry name" value="Tscrpt_reg_LuxR_C"/>
</dbReference>
<keyword evidence="3" id="KW-0238">DNA-binding</keyword>
<dbReference type="Gene3D" id="3.40.50.2300">
    <property type="match status" value="1"/>
</dbReference>
<evidence type="ECO:0000313" key="8">
    <source>
        <dbReference type="EMBL" id="REE67630.1"/>
    </source>
</evidence>
<evidence type="ECO:0000259" key="7">
    <source>
        <dbReference type="PROSITE" id="PS50110"/>
    </source>
</evidence>
<comment type="caution">
    <text evidence="8">The sequence shown here is derived from an EMBL/GenBank/DDBJ whole genome shotgun (WGS) entry which is preliminary data.</text>
</comment>
<dbReference type="PRINTS" id="PR00038">
    <property type="entry name" value="HTHLUXR"/>
</dbReference>
<dbReference type="OrthoDB" id="9780153at2"/>
<protein>
    <submittedName>
        <fullName evidence="8">LuxR family two component transcriptional regulator</fullName>
    </submittedName>
</protein>
<dbReference type="GO" id="GO:0003677">
    <property type="term" value="F:DNA binding"/>
    <property type="evidence" value="ECO:0007669"/>
    <property type="project" value="UniProtKB-KW"/>
</dbReference>
<dbReference type="RefSeq" id="WP_116191902.1">
    <property type="nucleotide sequence ID" value="NZ_QTTN01000042.1"/>
</dbReference>
<dbReference type="PROSITE" id="PS50110">
    <property type="entry name" value="RESPONSE_REGULATORY"/>
    <property type="match status" value="1"/>
</dbReference>
<dbReference type="InterPro" id="IPR039420">
    <property type="entry name" value="WalR-like"/>
</dbReference>
<dbReference type="InterPro" id="IPR011006">
    <property type="entry name" value="CheY-like_superfamily"/>
</dbReference>
<feature type="domain" description="Response regulatory" evidence="7">
    <location>
        <begin position="2"/>
        <end position="118"/>
    </location>
</feature>
<dbReference type="Pfam" id="PF00072">
    <property type="entry name" value="Response_reg"/>
    <property type="match status" value="1"/>
</dbReference>
<keyword evidence="1 5" id="KW-0597">Phosphoprotein</keyword>
<sequence length="223" mass="24530">MKILIVDDQRLMREGLATIIGLEDGMEVVGTAVDGRDAYNQVVELRPDVVLMDIRMPGMDGVEGTELILRHVPETKVLILTTFDDAELILQALEKGVQGYLLKDLPSEAIVSAIHTVYNGGTVLQPDITAMLLREVRKIPERQPDHTASSSLQETQDALSLALLTEREKEVLARLGQGFNNKEIAETLSITEGTVKNHVSNVIAKLGLRDRTQAAVYAVRHSI</sequence>
<dbReference type="SUPFAM" id="SSF52172">
    <property type="entry name" value="CheY-like"/>
    <property type="match status" value="1"/>
</dbReference>
<dbReference type="SMART" id="SM00421">
    <property type="entry name" value="HTH_LUXR"/>
    <property type="match status" value="1"/>
</dbReference>
<dbReference type="SMART" id="SM00448">
    <property type="entry name" value="REC"/>
    <property type="match status" value="1"/>
</dbReference>
<dbReference type="Proteomes" id="UP000256304">
    <property type="component" value="Unassembled WGS sequence"/>
</dbReference>
<dbReference type="InterPro" id="IPR016032">
    <property type="entry name" value="Sig_transdc_resp-reg_C-effctor"/>
</dbReference>
<evidence type="ECO:0000259" key="6">
    <source>
        <dbReference type="PROSITE" id="PS50043"/>
    </source>
</evidence>
<keyword evidence="4" id="KW-0804">Transcription</keyword>
<dbReference type="EMBL" id="QTTN01000042">
    <property type="protein sequence ID" value="REE67630.1"/>
    <property type="molecule type" value="Genomic_DNA"/>
</dbReference>
<keyword evidence="9" id="KW-1185">Reference proteome</keyword>
<keyword evidence="2" id="KW-0805">Transcription regulation</keyword>
<dbReference type="CDD" id="cd17535">
    <property type="entry name" value="REC_NarL-like"/>
    <property type="match status" value="1"/>
</dbReference>
<reference evidence="8 9" key="1">
    <citation type="submission" date="2018-08" db="EMBL/GenBank/DDBJ databases">
        <title>Genomic Encyclopedia of Type Strains, Phase III (KMG-III): the genomes of soil and plant-associated and newly described type strains.</title>
        <authorList>
            <person name="Whitman W."/>
        </authorList>
    </citation>
    <scope>NUCLEOTIDE SEQUENCE [LARGE SCALE GENOMIC DNA]</scope>
    <source>
        <strain evidence="8 9">CGMCC 1.10966</strain>
    </source>
</reference>
<dbReference type="AlphaFoldDB" id="A0A3D9R0P3"/>
<dbReference type="CDD" id="cd06170">
    <property type="entry name" value="LuxR_C_like"/>
    <property type="match status" value="1"/>
</dbReference>
<dbReference type="InterPro" id="IPR058245">
    <property type="entry name" value="NreC/VraR/RcsB-like_REC"/>
</dbReference>
<proteinExistence type="predicted"/>
<dbReference type="PROSITE" id="PS00622">
    <property type="entry name" value="HTH_LUXR_1"/>
    <property type="match status" value="1"/>
</dbReference>
<evidence type="ECO:0000256" key="4">
    <source>
        <dbReference type="ARBA" id="ARBA00023163"/>
    </source>
</evidence>
<dbReference type="InterPro" id="IPR001789">
    <property type="entry name" value="Sig_transdc_resp-reg_receiver"/>
</dbReference>
<evidence type="ECO:0000256" key="5">
    <source>
        <dbReference type="PROSITE-ProRule" id="PRU00169"/>
    </source>
</evidence>
<evidence type="ECO:0000256" key="3">
    <source>
        <dbReference type="ARBA" id="ARBA00023125"/>
    </source>
</evidence>
<gene>
    <name evidence="8" type="ORF">A8990_14257</name>
</gene>
<name>A0A3D9R0P3_9BACL</name>
<evidence type="ECO:0000256" key="1">
    <source>
        <dbReference type="ARBA" id="ARBA00022553"/>
    </source>
</evidence>